<dbReference type="Gene3D" id="1.10.10.60">
    <property type="entry name" value="Homeodomain-like"/>
    <property type="match status" value="1"/>
</dbReference>
<dbReference type="STRING" id="1798182.GA0061081_10292"/>
<dbReference type="PROSITE" id="PS00041">
    <property type="entry name" value="HTH_ARAC_FAMILY_1"/>
    <property type="match status" value="1"/>
</dbReference>
<feature type="domain" description="HTH araC/xylS-type" evidence="4">
    <location>
        <begin position="165"/>
        <end position="260"/>
    </location>
</feature>
<dbReference type="InterPro" id="IPR009057">
    <property type="entry name" value="Homeodomain-like_sf"/>
</dbReference>
<dbReference type="Gene3D" id="2.60.120.10">
    <property type="entry name" value="Jelly Rolls"/>
    <property type="match status" value="1"/>
</dbReference>
<dbReference type="PROSITE" id="PS01124">
    <property type="entry name" value="HTH_ARAC_FAMILY_2"/>
    <property type="match status" value="1"/>
</dbReference>
<evidence type="ECO:0000256" key="1">
    <source>
        <dbReference type="ARBA" id="ARBA00023015"/>
    </source>
</evidence>
<dbReference type="Proteomes" id="UP000199670">
    <property type="component" value="Unassembled WGS sequence"/>
</dbReference>
<keyword evidence="2 5" id="KW-0238">DNA-binding</keyword>
<dbReference type="InterPro" id="IPR011051">
    <property type="entry name" value="RmlC_Cupin_sf"/>
</dbReference>
<name>A0A1C3ZTV5_9GAMM</name>
<dbReference type="SUPFAM" id="SSF46689">
    <property type="entry name" value="Homeodomain-like"/>
    <property type="match status" value="1"/>
</dbReference>
<dbReference type="InterPro" id="IPR054015">
    <property type="entry name" value="ExsA-like_N"/>
</dbReference>
<dbReference type="Pfam" id="PF12833">
    <property type="entry name" value="HTH_18"/>
    <property type="match status" value="1"/>
</dbReference>
<dbReference type="Pfam" id="PF22200">
    <property type="entry name" value="ExsA_N"/>
    <property type="match status" value="1"/>
</dbReference>
<gene>
    <name evidence="5" type="ORF">GA0061081_10292</name>
</gene>
<reference evidence="6" key="1">
    <citation type="submission" date="2016-08" db="EMBL/GenBank/DDBJ databases">
        <authorList>
            <person name="Varghese N."/>
            <person name="Submissions Spin"/>
        </authorList>
    </citation>
    <scope>NUCLEOTIDE SEQUENCE [LARGE SCALE GENOMIC DNA]</scope>
    <source>
        <strain evidence="6">R-53248</strain>
    </source>
</reference>
<proteinExistence type="predicted"/>
<dbReference type="PANTHER" id="PTHR47894:SF4">
    <property type="entry name" value="HTH-TYPE TRANSCRIPTIONAL REGULATOR GADX"/>
    <property type="match status" value="1"/>
</dbReference>
<keyword evidence="3" id="KW-0804">Transcription</keyword>
<dbReference type="AlphaFoldDB" id="A0A1C3ZTV5"/>
<evidence type="ECO:0000256" key="3">
    <source>
        <dbReference type="ARBA" id="ARBA00023163"/>
    </source>
</evidence>
<dbReference type="PANTHER" id="PTHR47894">
    <property type="entry name" value="HTH-TYPE TRANSCRIPTIONAL REGULATOR GADX"/>
    <property type="match status" value="1"/>
</dbReference>
<evidence type="ECO:0000256" key="2">
    <source>
        <dbReference type="ARBA" id="ARBA00023125"/>
    </source>
</evidence>
<dbReference type="GO" id="GO:0005829">
    <property type="term" value="C:cytosol"/>
    <property type="evidence" value="ECO:0007669"/>
    <property type="project" value="TreeGrafter"/>
</dbReference>
<dbReference type="InterPro" id="IPR014710">
    <property type="entry name" value="RmlC-like_jellyroll"/>
</dbReference>
<dbReference type="EMBL" id="FMAQ01000002">
    <property type="protein sequence ID" value="SCB85847.1"/>
    <property type="molecule type" value="Genomic_DNA"/>
</dbReference>
<dbReference type="GO" id="GO:0003700">
    <property type="term" value="F:DNA-binding transcription factor activity"/>
    <property type="evidence" value="ECO:0007669"/>
    <property type="project" value="InterPro"/>
</dbReference>
<dbReference type="GO" id="GO:0000976">
    <property type="term" value="F:transcription cis-regulatory region binding"/>
    <property type="evidence" value="ECO:0007669"/>
    <property type="project" value="TreeGrafter"/>
</dbReference>
<keyword evidence="1" id="KW-0805">Transcription regulation</keyword>
<sequence>MDFASIGRVTYITQRCNQTLKQIQSNDPMIVYVINGEKQIECEGEYFKVKTGQLVLIPAGNLMNINNFYIDDKDYQAICYSWHAQLLDQFALSHLYQSSQILKKIKVETILPETFITRLIQIKTELLKHNQCNSNLVKHLFIELLIRLSAFGVYFPLNNNPKISQKIREIINQQPDKKWQAAEIAKQFAMSESTLRRHLALEGYNLSKIILDIRMNFGLMLLQTTQKTILQIAQEVGYESGSRFAFYFKQRFGFSPKRLR</sequence>
<dbReference type="PRINTS" id="PR00032">
    <property type="entry name" value="HTHARAC"/>
</dbReference>
<dbReference type="InterPro" id="IPR018060">
    <property type="entry name" value="HTH_AraC"/>
</dbReference>
<evidence type="ECO:0000313" key="6">
    <source>
        <dbReference type="Proteomes" id="UP000199670"/>
    </source>
</evidence>
<dbReference type="SUPFAM" id="SSF51182">
    <property type="entry name" value="RmlC-like cupins"/>
    <property type="match status" value="1"/>
</dbReference>
<organism evidence="5 6">
    <name type="scientific">Gilliamella bombicola</name>
    <dbReference type="NCBI Taxonomy" id="1798182"/>
    <lineage>
        <taxon>Bacteria</taxon>
        <taxon>Pseudomonadati</taxon>
        <taxon>Pseudomonadota</taxon>
        <taxon>Gammaproteobacteria</taxon>
        <taxon>Orbales</taxon>
        <taxon>Orbaceae</taxon>
        <taxon>Gilliamella</taxon>
    </lineage>
</organism>
<keyword evidence="6" id="KW-1185">Reference proteome</keyword>
<evidence type="ECO:0000259" key="4">
    <source>
        <dbReference type="PROSITE" id="PS01124"/>
    </source>
</evidence>
<dbReference type="InterPro" id="IPR020449">
    <property type="entry name" value="Tscrpt_reg_AraC-type_HTH"/>
</dbReference>
<dbReference type="RefSeq" id="WP_091346783.1">
    <property type="nucleotide sequence ID" value="NZ_FMAQ01000002.1"/>
</dbReference>
<dbReference type="InterPro" id="IPR018062">
    <property type="entry name" value="HTH_AraC-typ_CS"/>
</dbReference>
<dbReference type="OrthoDB" id="9783876at2"/>
<protein>
    <submittedName>
        <fullName evidence="5">AraC-type DNA-binding protein</fullName>
    </submittedName>
</protein>
<evidence type="ECO:0000313" key="5">
    <source>
        <dbReference type="EMBL" id="SCB85847.1"/>
    </source>
</evidence>
<accession>A0A1C3ZTV5</accession>
<dbReference type="SMART" id="SM00342">
    <property type="entry name" value="HTH_ARAC"/>
    <property type="match status" value="1"/>
</dbReference>